<dbReference type="KEGG" id="tra:Trad_1400"/>
<keyword evidence="2 3" id="KW-0378">Hydrolase</keyword>
<dbReference type="AlphaFoldDB" id="D7CX14"/>
<dbReference type="SUPFAM" id="SSF55811">
    <property type="entry name" value="Nudix"/>
    <property type="match status" value="1"/>
</dbReference>
<protein>
    <submittedName>
        <fullName evidence="5">NUDIX hydrolase</fullName>
    </submittedName>
</protein>
<dbReference type="InterPro" id="IPR020084">
    <property type="entry name" value="NUDIX_hydrolase_CS"/>
</dbReference>
<dbReference type="PRINTS" id="PR00502">
    <property type="entry name" value="NUDIXFAMILY"/>
</dbReference>
<dbReference type="CDD" id="cd04688">
    <property type="entry name" value="NUDIX_Hydrolase"/>
    <property type="match status" value="1"/>
</dbReference>
<dbReference type="Gene3D" id="3.90.79.10">
    <property type="entry name" value="Nucleoside Triphosphate Pyrophosphohydrolase"/>
    <property type="match status" value="1"/>
</dbReference>
<evidence type="ECO:0000313" key="6">
    <source>
        <dbReference type="Proteomes" id="UP000000379"/>
    </source>
</evidence>
<dbReference type="eggNOG" id="COG1051">
    <property type="taxonomic scope" value="Bacteria"/>
</dbReference>
<proteinExistence type="inferred from homology"/>
<dbReference type="GO" id="GO:0016787">
    <property type="term" value="F:hydrolase activity"/>
    <property type="evidence" value="ECO:0007669"/>
    <property type="project" value="UniProtKB-KW"/>
</dbReference>
<dbReference type="HOGENOM" id="CLU_037162_18_6_0"/>
<dbReference type="Proteomes" id="UP000000379">
    <property type="component" value="Chromosome"/>
</dbReference>
<dbReference type="STRING" id="649638.Trad_1400"/>
<keyword evidence="6" id="KW-1185">Reference proteome</keyword>
<dbReference type="PROSITE" id="PS51462">
    <property type="entry name" value="NUDIX"/>
    <property type="match status" value="1"/>
</dbReference>
<dbReference type="Pfam" id="PF00293">
    <property type="entry name" value="NUDIX"/>
    <property type="match status" value="1"/>
</dbReference>
<dbReference type="PANTHER" id="PTHR43046">
    <property type="entry name" value="GDP-MANNOSE MANNOSYL HYDROLASE"/>
    <property type="match status" value="1"/>
</dbReference>
<organism evidence="5 6">
    <name type="scientific">Truepera radiovictrix (strain DSM 17093 / CIP 108686 / LMG 22925 / RQ-24)</name>
    <dbReference type="NCBI Taxonomy" id="649638"/>
    <lineage>
        <taxon>Bacteria</taxon>
        <taxon>Thermotogati</taxon>
        <taxon>Deinococcota</taxon>
        <taxon>Deinococci</taxon>
        <taxon>Trueperales</taxon>
        <taxon>Trueperaceae</taxon>
        <taxon>Truepera</taxon>
    </lineage>
</organism>
<dbReference type="InterPro" id="IPR000086">
    <property type="entry name" value="NUDIX_hydrolase_dom"/>
</dbReference>
<accession>D7CX14</accession>
<comment type="cofactor">
    <cofactor evidence="1">
        <name>Mg(2+)</name>
        <dbReference type="ChEBI" id="CHEBI:18420"/>
    </cofactor>
</comment>
<feature type="domain" description="Nudix hydrolase" evidence="4">
    <location>
        <begin position="13"/>
        <end position="144"/>
    </location>
</feature>
<evidence type="ECO:0000256" key="2">
    <source>
        <dbReference type="ARBA" id="ARBA00022801"/>
    </source>
</evidence>
<evidence type="ECO:0000313" key="5">
    <source>
        <dbReference type="EMBL" id="ADI14522.1"/>
    </source>
</evidence>
<dbReference type="PANTHER" id="PTHR43046:SF14">
    <property type="entry name" value="MUTT_NUDIX FAMILY PROTEIN"/>
    <property type="match status" value="1"/>
</dbReference>
<comment type="similarity">
    <text evidence="3">Belongs to the Nudix hydrolase family.</text>
</comment>
<dbReference type="InterPro" id="IPR020476">
    <property type="entry name" value="Nudix_hydrolase"/>
</dbReference>
<gene>
    <name evidence="5" type="ordered locus">Trad_1400</name>
</gene>
<dbReference type="InterPro" id="IPR015797">
    <property type="entry name" value="NUDIX_hydrolase-like_dom_sf"/>
</dbReference>
<sequence>MPRDVSVTVGAHLFNLRVAAIIRRQGNVLVNRLRDQDFWFLPGGRVQEGEATREALLRELREELGAECRAHRPVFFHENFFRHDGKRFHEVCVYYDVELPPDAATLSDVSAADGGIDLEWLELTQLSSINLQPPFLPSRLQTLPLGLEHVVSRN</sequence>
<evidence type="ECO:0000256" key="1">
    <source>
        <dbReference type="ARBA" id="ARBA00001946"/>
    </source>
</evidence>
<dbReference type="PROSITE" id="PS00893">
    <property type="entry name" value="NUDIX_BOX"/>
    <property type="match status" value="1"/>
</dbReference>
<dbReference type="OrthoDB" id="9804442at2"/>
<evidence type="ECO:0000256" key="3">
    <source>
        <dbReference type="RuleBase" id="RU003476"/>
    </source>
</evidence>
<reference evidence="5 6" key="2">
    <citation type="journal article" date="2011" name="Stand. Genomic Sci.">
        <title>Complete genome sequence of Truepera radiovictrix type strain (RQ-24).</title>
        <authorList>
            <person name="Ivanova N."/>
            <person name="Rohde C."/>
            <person name="Munk C."/>
            <person name="Nolan M."/>
            <person name="Lucas S."/>
            <person name="Del Rio T.G."/>
            <person name="Tice H."/>
            <person name="Deshpande S."/>
            <person name="Cheng J.F."/>
            <person name="Tapia R."/>
            <person name="Han C."/>
            <person name="Goodwin L."/>
            <person name="Pitluck S."/>
            <person name="Liolios K."/>
            <person name="Mavromatis K."/>
            <person name="Mikhailova N."/>
            <person name="Pati A."/>
            <person name="Chen A."/>
            <person name="Palaniappan K."/>
            <person name="Land M."/>
            <person name="Hauser L."/>
            <person name="Chang Y.J."/>
            <person name="Jeffries C.D."/>
            <person name="Brambilla E."/>
            <person name="Rohde M."/>
            <person name="Goker M."/>
            <person name="Tindall B.J."/>
            <person name="Woyke T."/>
            <person name="Bristow J."/>
            <person name="Eisen J.A."/>
            <person name="Markowitz V."/>
            <person name="Hugenholtz P."/>
            <person name="Kyrpides N.C."/>
            <person name="Klenk H.P."/>
            <person name="Lapidus A."/>
        </authorList>
    </citation>
    <scope>NUCLEOTIDE SEQUENCE [LARGE SCALE GENOMIC DNA]</scope>
    <source>
        <strain evidence="6">DSM 17093 / CIP 108686 / LMG 22925 / RQ-24</strain>
    </source>
</reference>
<dbReference type="EMBL" id="CP002049">
    <property type="protein sequence ID" value="ADI14522.1"/>
    <property type="molecule type" value="Genomic_DNA"/>
</dbReference>
<dbReference type="RefSeq" id="WP_013177892.1">
    <property type="nucleotide sequence ID" value="NC_014221.1"/>
</dbReference>
<evidence type="ECO:0000259" key="4">
    <source>
        <dbReference type="PROSITE" id="PS51462"/>
    </source>
</evidence>
<name>D7CX14_TRURR</name>
<reference evidence="6" key="1">
    <citation type="submission" date="2010-05" db="EMBL/GenBank/DDBJ databases">
        <title>The complete genome of Truepera radiovictris DSM 17093.</title>
        <authorList>
            <consortium name="US DOE Joint Genome Institute (JGI-PGF)"/>
            <person name="Lucas S."/>
            <person name="Copeland A."/>
            <person name="Lapidus A."/>
            <person name="Glavina del Rio T."/>
            <person name="Dalin E."/>
            <person name="Tice H."/>
            <person name="Bruce D."/>
            <person name="Goodwin L."/>
            <person name="Pitluck S."/>
            <person name="Kyrpides N."/>
            <person name="Mavromatis K."/>
            <person name="Ovchinnikova G."/>
            <person name="Munk A.C."/>
            <person name="Detter J.C."/>
            <person name="Han C."/>
            <person name="Tapia R."/>
            <person name="Land M."/>
            <person name="Hauser L."/>
            <person name="Markowitz V."/>
            <person name="Cheng J.-F."/>
            <person name="Hugenholtz P."/>
            <person name="Woyke T."/>
            <person name="Wu D."/>
            <person name="Tindall B."/>
            <person name="Pomrenke H.G."/>
            <person name="Brambilla E."/>
            <person name="Klenk H.-P."/>
            <person name="Eisen J.A."/>
        </authorList>
    </citation>
    <scope>NUCLEOTIDE SEQUENCE [LARGE SCALE GENOMIC DNA]</scope>
    <source>
        <strain evidence="6">DSM 17093 / CIP 108686 / LMG 22925 / RQ-24</strain>
    </source>
</reference>